<reference evidence="8" key="1">
    <citation type="journal article" date="2019" name="Int. J. Syst. Evol. Microbiol.">
        <title>The Global Catalogue of Microorganisms (GCM) 10K type strain sequencing project: providing services to taxonomists for standard genome sequencing and annotation.</title>
        <authorList>
            <consortium name="The Broad Institute Genomics Platform"/>
            <consortium name="The Broad Institute Genome Sequencing Center for Infectious Disease"/>
            <person name="Wu L."/>
            <person name="Ma J."/>
        </authorList>
    </citation>
    <scope>NUCLEOTIDE SEQUENCE [LARGE SCALE GENOMIC DNA]</scope>
    <source>
        <strain evidence="8">CCM 7526</strain>
    </source>
</reference>
<dbReference type="SUPFAM" id="SSF52518">
    <property type="entry name" value="Thiamin diphosphate-binding fold (THDP-binding)"/>
    <property type="match status" value="2"/>
</dbReference>
<dbReference type="InterPro" id="IPR045229">
    <property type="entry name" value="TPP_enz"/>
</dbReference>
<dbReference type="Pfam" id="PF02776">
    <property type="entry name" value="TPP_enzyme_N"/>
    <property type="match status" value="1"/>
</dbReference>
<dbReference type="PANTHER" id="PTHR18968:SF13">
    <property type="entry name" value="ACETOLACTATE SYNTHASE CATALYTIC SUBUNIT, MITOCHONDRIAL"/>
    <property type="match status" value="1"/>
</dbReference>
<organism evidence="7 8">
    <name type="scientific">Actinoplanes sichuanensis</name>
    <dbReference type="NCBI Taxonomy" id="512349"/>
    <lineage>
        <taxon>Bacteria</taxon>
        <taxon>Bacillati</taxon>
        <taxon>Actinomycetota</taxon>
        <taxon>Actinomycetes</taxon>
        <taxon>Micromonosporales</taxon>
        <taxon>Micromonosporaceae</taxon>
        <taxon>Actinoplanes</taxon>
    </lineage>
</organism>
<dbReference type="Pfam" id="PF00205">
    <property type="entry name" value="TPP_enzyme_M"/>
    <property type="match status" value="1"/>
</dbReference>
<feature type="domain" description="Thiamine pyrophosphate enzyme TPP-binding" evidence="5">
    <location>
        <begin position="388"/>
        <end position="533"/>
    </location>
</feature>
<dbReference type="EMBL" id="JBHTMK010000040">
    <property type="protein sequence ID" value="MFD1369582.1"/>
    <property type="molecule type" value="Genomic_DNA"/>
</dbReference>
<dbReference type="Gene3D" id="3.40.50.970">
    <property type="match status" value="2"/>
</dbReference>
<dbReference type="RefSeq" id="WP_317792253.1">
    <property type="nucleotide sequence ID" value="NZ_AP028461.1"/>
</dbReference>
<dbReference type="CDD" id="cd02002">
    <property type="entry name" value="TPP_BFDC"/>
    <property type="match status" value="1"/>
</dbReference>
<comment type="similarity">
    <text evidence="1 3">Belongs to the TPP enzyme family.</text>
</comment>
<proteinExistence type="inferred from homology"/>
<keyword evidence="2 3" id="KW-0786">Thiamine pyrophosphate</keyword>
<dbReference type="InterPro" id="IPR012000">
    <property type="entry name" value="Thiamin_PyroP_enz_cen_dom"/>
</dbReference>
<dbReference type="Gene3D" id="3.40.50.1220">
    <property type="entry name" value="TPP-binding domain"/>
    <property type="match status" value="1"/>
</dbReference>
<feature type="domain" description="Thiamine pyrophosphate enzyme N-terminal TPP-binding" evidence="6">
    <location>
        <begin position="6"/>
        <end position="115"/>
    </location>
</feature>
<evidence type="ECO:0000259" key="4">
    <source>
        <dbReference type="Pfam" id="PF00205"/>
    </source>
</evidence>
<gene>
    <name evidence="7" type="ORF">ACFQ5G_29945</name>
</gene>
<evidence type="ECO:0000259" key="6">
    <source>
        <dbReference type="Pfam" id="PF02776"/>
    </source>
</evidence>
<evidence type="ECO:0000259" key="5">
    <source>
        <dbReference type="Pfam" id="PF02775"/>
    </source>
</evidence>
<dbReference type="Pfam" id="PF02775">
    <property type="entry name" value="TPP_enzyme_C"/>
    <property type="match status" value="1"/>
</dbReference>
<evidence type="ECO:0000256" key="2">
    <source>
        <dbReference type="ARBA" id="ARBA00023052"/>
    </source>
</evidence>
<keyword evidence="8" id="KW-1185">Reference proteome</keyword>
<evidence type="ECO:0000313" key="8">
    <source>
        <dbReference type="Proteomes" id="UP001597183"/>
    </source>
</evidence>
<dbReference type="SUPFAM" id="SSF52467">
    <property type="entry name" value="DHS-like NAD/FAD-binding domain"/>
    <property type="match status" value="1"/>
</dbReference>
<name>A0ABW4AHT4_9ACTN</name>
<accession>A0ABW4AHT4</accession>
<evidence type="ECO:0000256" key="3">
    <source>
        <dbReference type="RuleBase" id="RU362132"/>
    </source>
</evidence>
<dbReference type="InterPro" id="IPR012001">
    <property type="entry name" value="Thiamin_PyroP_enz_TPP-bd_dom"/>
</dbReference>
<sequence length="546" mass="57643">MTHRTDGGDAVIAAFTAAGADWIFSSPGSEWAPVWESLARRHRDGLPCPRYLDLTHETVAVGMAAGYALVTRRPQGVLLHAGPGLLQGSMAIHGALLAGVPMVVASSESSTYGDGPGPDPGGQWYRNLSVVGGPHTMAAPFTKWSNQAASVHTLTTMITRSAEMASRAPAGPVYLNIPLEVLLEEWAGPDPKPVVARGATVSAAGDVRAVLELLTAASNPVIVTETTGREEGGMAALVAFAEALRIPVVEPASAVCANFPRTHELHAGSEFAPDAHDVIVLLNCRAPFYPPSRKPATAKIVVIDEVPQRPHIAYQVLNADHYLEGGVVATLRELAAHAVPTRVAPIGTEREAVAAVERKTAGTLDPVQVAAALRTVPEAVVVDETITHSRVVQRHLQRDEPDSYFYVQGGLGQGIAVALGVKLAAPDRTVVLTIGDGAFLYNPIVQSLQASRANVLPLLIVVFNNHEYRSMKMNHLRFYPEGAAVSTGEFLGNDLADQPDLAALAAPFAMHAETVETPDELAPALARAVKSVRGGTTAIVNVHVSR</sequence>
<dbReference type="Proteomes" id="UP001597183">
    <property type="component" value="Unassembled WGS sequence"/>
</dbReference>
<comment type="caution">
    <text evidence="7">The sequence shown here is derived from an EMBL/GenBank/DDBJ whole genome shotgun (WGS) entry which is preliminary data.</text>
</comment>
<dbReference type="InterPro" id="IPR011766">
    <property type="entry name" value="TPP_enzyme_TPP-bd"/>
</dbReference>
<dbReference type="PANTHER" id="PTHR18968">
    <property type="entry name" value="THIAMINE PYROPHOSPHATE ENZYMES"/>
    <property type="match status" value="1"/>
</dbReference>
<dbReference type="InterPro" id="IPR029061">
    <property type="entry name" value="THDP-binding"/>
</dbReference>
<feature type="domain" description="Thiamine pyrophosphate enzyme central" evidence="4">
    <location>
        <begin position="207"/>
        <end position="309"/>
    </location>
</feature>
<evidence type="ECO:0000256" key="1">
    <source>
        <dbReference type="ARBA" id="ARBA00007812"/>
    </source>
</evidence>
<protein>
    <submittedName>
        <fullName evidence="7">Thiamine pyrophosphate-dependent enzyme</fullName>
    </submittedName>
</protein>
<dbReference type="CDD" id="cd07035">
    <property type="entry name" value="TPP_PYR_POX_like"/>
    <property type="match status" value="1"/>
</dbReference>
<evidence type="ECO:0000313" key="7">
    <source>
        <dbReference type="EMBL" id="MFD1369582.1"/>
    </source>
</evidence>
<dbReference type="InterPro" id="IPR029035">
    <property type="entry name" value="DHS-like_NAD/FAD-binding_dom"/>
</dbReference>